<evidence type="ECO:0000256" key="1">
    <source>
        <dbReference type="SAM" id="MobiDB-lite"/>
    </source>
</evidence>
<name>A0ABS7VTF4_9HYPH</name>
<feature type="compositionally biased region" description="Polar residues" evidence="1">
    <location>
        <begin position="1"/>
        <end position="11"/>
    </location>
</feature>
<evidence type="ECO:0008006" key="4">
    <source>
        <dbReference type="Google" id="ProtNLM"/>
    </source>
</evidence>
<gene>
    <name evidence="2" type="ORF">K9B37_21535</name>
</gene>
<sequence>MDHQANQSQPAESLIKKDNERWLVPPSQPVLDPAAITERLNRSEDLARKGQEIRSLSDRAYGPESEGAIAKVIERLNADSEPARLSYRMAEQLREQPETLGVLRGRPGGPVTPESAERGIARAAIERLPQAIQDYGYSVGLERQRISMDHSIAEERGRVGVLKPSSELRNALEAQGPLAKKLLNEIGNKGELRDVSRAFENRLSHEDQVALKAGNVSQVAKGLRIDERAASEVVKTYSQVKSAIDIVEGRKQEIRQDRSLSR</sequence>
<dbReference type="EMBL" id="JAIRBM010000023">
    <property type="protein sequence ID" value="MBZ6078846.1"/>
    <property type="molecule type" value="Genomic_DNA"/>
</dbReference>
<keyword evidence="3" id="KW-1185">Reference proteome</keyword>
<accession>A0ABS7VTF4</accession>
<reference evidence="2 3" key="1">
    <citation type="submission" date="2021-09" db="EMBL/GenBank/DDBJ databases">
        <title>The complete genome sequence of a new microorganism.</title>
        <authorList>
            <person name="Zi Z."/>
        </authorList>
    </citation>
    <scope>NUCLEOTIDE SEQUENCE [LARGE SCALE GENOMIC DNA]</scope>
    <source>
        <strain evidence="2 3">WGZ8</strain>
    </source>
</reference>
<feature type="region of interest" description="Disordered" evidence="1">
    <location>
        <begin position="1"/>
        <end position="37"/>
    </location>
</feature>
<evidence type="ECO:0000313" key="3">
    <source>
        <dbReference type="Proteomes" id="UP000704176"/>
    </source>
</evidence>
<proteinExistence type="predicted"/>
<comment type="caution">
    <text evidence="2">The sequence shown here is derived from an EMBL/GenBank/DDBJ whole genome shotgun (WGS) entry which is preliminary data.</text>
</comment>
<evidence type="ECO:0000313" key="2">
    <source>
        <dbReference type="EMBL" id="MBZ6078846.1"/>
    </source>
</evidence>
<protein>
    <recommendedName>
        <fullName evidence="4">Bartonella effector protein BID domain-containing protein</fullName>
    </recommendedName>
</protein>
<dbReference type="Proteomes" id="UP000704176">
    <property type="component" value="Unassembled WGS sequence"/>
</dbReference>
<dbReference type="RefSeq" id="WP_224315597.1">
    <property type="nucleotide sequence ID" value="NZ_JAIRBM010000023.1"/>
</dbReference>
<organism evidence="2 3">
    <name type="scientific">Microvirga puerhi</name>
    <dbReference type="NCBI Taxonomy" id="2876078"/>
    <lineage>
        <taxon>Bacteria</taxon>
        <taxon>Pseudomonadati</taxon>
        <taxon>Pseudomonadota</taxon>
        <taxon>Alphaproteobacteria</taxon>
        <taxon>Hyphomicrobiales</taxon>
        <taxon>Methylobacteriaceae</taxon>
        <taxon>Microvirga</taxon>
    </lineage>
</organism>